<evidence type="ECO:0000313" key="1">
    <source>
        <dbReference type="EMBL" id="GAA0646811.1"/>
    </source>
</evidence>
<reference evidence="1 2" key="1">
    <citation type="journal article" date="2019" name="Int. J. Syst. Evol. Microbiol.">
        <title>The Global Catalogue of Microorganisms (GCM) 10K type strain sequencing project: providing services to taxonomists for standard genome sequencing and annotation.</title>
        <authorList>
            <consortium name="The Broad Institute Genomics Platform"/>
            <consortium name="The Broad Institute Genome Sequencing Center for Infectious Disease"/>
            <person name="Wu L."/>
            <person name="Ma J."/>
        </authorList>
    </citation>
    <scope>NUCLEOTIDE SEQUENCE [LARGE SCALE GENOMIC DNA]</scope>
    <source>
        <strain evidence="1 2">JCM 16327</strain>
    </source>
</reference>
<keyword evidence="2" id="KW-1185">Reference proteome</keyword>
<dbReference type="Proteomes" id="UP001500194">
    <property type="component" value="Unassembled WGS sequence"/>
</dbReference>
<accession>A0AAV3SXY6</accession>
<dbReference type="AlphaFoldDB" id="A0AAV3SXY6"/>
<gene>
    <name evidence="1" type="ORF">GCM10009019_06460</name>
</gene>
<dbReference type="Pfam" id="PF19148">
    <property type="entry name" value="DUF5830"/>
    <property type="match status" value="1"/>
</dbReference>
<comment type="caution">
    <text evidence="1">The sequence shown here is derived from an EMBL/GenBank/DDBJ whole genome shotgun (WGS) entry which is preliminary data.</text>
</comment>
<dbReference type="GeneID" id="68572235"/>
<protein>
    <submittedName>
        <fullName evidence="1">DUF5830 family protein</fullName>
    </submittedName>
</protein>
<dbReference type="InterPro" id="IPR043870">
    <property type="entry name" value="DUF5830"/>
</dbReference>
<name>A0AAV3SXY6_9EURY</name>
<evidence type="ECO:0000313" key="2">
    <source>
        <dbReference type="Proteomes" id="UP001500194"/>
    </source>
</evidence>
<organism evidence="1 2">
    <name type="scientific">Salarchaeum japonicum</name>
    <dbReference type="NCBI Taxonomy" id="555573"/>
    <lineage>
        <taxon>Archaea</taxon>
        <taxon>Methanobacteriati</taxon>
        <taxon>Methanobacteriota</taxon>
        <taxon>Stenosarchaea group</taxon>
        <taxon>Halobacteria</taxon>
        <taxon>Halobacteriales</taxon>
        <taxon>Halobacteriaceae</taxon>
    </lineage>
</organism>
<dbReference type="EMBL" id="BAAADU010000002">
    <property type="protein sequence ID" value="GAA0646811.1"/>
    <property type="molecule type" value="Genomic_DNA"/>
</dbReference>
<proteinExistence type="predicted"/>
<sequence>MDAVEAGVELLAAMDDDTLSVADAVDRLEAVTTHPEKTRRILDEAESRGIIDRDASELTFTKGGYGGFDPDIVTKDGDFTCRRCGTAISTGYFLDLDTGELGPFGSSCVRKVTGRE</sequence>
<dbReference type="RefSeq" id="WP_227261643.1">
    <property type="nucleotide sequence ID" value="NZ_BAAADU010000002.1"/>
</dbReference>